<evidence type="ECO:0000256" key="3">
    <source>
        <dbReference type="ARBA" id="ARBA00022737"/>
    </source>
</evidence>
<evidence type="ECO:0000313" key="14">
    <source>
        <dbReference type="Proteomes" id="UP000261640"/>
    </source>
</evidence>
<dbReference type="Pfam" id="PF00096">
    <property type="entry name" value="zf-C2H2"/>
    <property type="match status" value="4"/>
</dbReference>
<evidence type="ECO:0000313" key="13">
    <source>
        <dbReference type="Ensembl" id="ENSMAMP00000036354.1"/>
    </source>
</evidence>
<feature type="region of interest" description="Disordered" evidence="11">
    <location>
        <begin position="68"/>
        <end position="91"/>
    </location>
</feature>
<dbReference type="PROSITE" id="PS50157">
    <property type="entry name" value="ZINC_FINGER_C2H2_2"/>
    <property type="match status" value="7"/>
</dbReference>
<feature type="domain" description="C2H2-type" evidence="12">
    <location>
        <begin position="552"/>
        <end position="579"/>
    </location>
</feature>
<dbReference type="PANTHER" id="PTHR23233:SF85">
    <property type="entry name" value="SAL-LIKE PROTEIN 2"/>
    <property type="match status" value="1"/>
</dbReference>
<dbReference type="SUPFAM" id="SSF57667">
    <property type="entry name" value="beta-beta-alpha zinc fingers"/>
    <property type="match status" value="4"/>
</dbReference>
<keyword evidence="5" id="KW-0862">Zinc</keyword>
<feature type="domain" description="C2H2-type" evidence="12">
    <location>
        <begin position="806"/>
        <end position="833"/>
    </location>
</feature>
<dbReference type="GO" id="GO:0005634">
    <property type="term" value="C:nucleus"/>
    <property type="evidence" value="ECO:0007669"/>
    <property type="project" value="UniProtKB-SubCell"/>
</dbReference>
<dbReference type="PANTHER" id="PTHR23233">
    <property type="entry name" value="SAL-LIKE PROTEIN"/>
    <property type="match status" value="1"/>
</dbReference>
<dbReference type="GeneTree" id="ENSGT00940000155938"/>
<evidence type="ECO:0000256" key="1">
    <source>
        <dbReference type="ARBA" id="ARBA00004123"/>
    </source>
</evidence>
<reference evidence="13" key="1">
    <citation type="submission" date="2025-08" db="UniProtKB">
        <authorList>
            <consortium name="Ensembl"/>
        </authorList>
    </citation>
    <scope>IDENTIFICATION</scope>
</reference>
<evidence type="ECO:0000256" key="7">
    <source>
        <dbReference type="ARBA" id="ARBA00023163"/>
    </source>
</evidence>
<accession>A0A7N9AJY8</accession>
<dbReference type="AlphaFoldDB" id="A0A7N9AJY8"/>
<feature type="domain" description="C2H2-type" evidence="12">
    <location>
        <begin position="526"/>
        <end position="553"/>
    </location>
</feature>
<dbReference type="GO" id="GO:0000978">
    <property type="term" value="F:RNA polymerase II cis-regulatory region sequence-specific DNA binding"/>
    <property type="evidence" value="ECO:0007669"/>
    <property type="project" value="TreeGrafter"/>
</dbReference>
<organism evidence="13 14">
    <name type="scientific">Mastacembelus armatus</name>
    <name type="common">zig-zag eel</name>
    <dbReference type="NCBI Taxonomy" id="205130"/>
    <lineage>
        <taxon>Eukaryota</taxon>
        <taxon>Metazoa</taxon>
        <taxon>Chordata</taxon>
        <taxon>Craniata</taxon>
        <taxon>Vertebrata</taxon>
        <taxon>Euteleostomi</taxon>
        <taxon>Actinopterygii</taxon>
        <taxon>Neopterygii</taxon>
        <taxon>Teleostei</taxon>
        <taxon>Neoteleostei</taxon>
        <taxon>Acanthomorphata</taxon>
        <taxon>Anabantaria</taxon>
        <taxon>Synbranchiformes</taxon>
        <taxon>Mastacembelidae</taxon>
        <taxon>Mastacembelus</taxon>
    </lineage>
</organism>
<name>A0A7N9AJY8_9TELE</name>
<keyword evidence="6" id="KW-0805">Transcription regulation</keyword>
<dbReference type="InterPro" id="IPR013087">
    <property type="entry name" value="Znf_C2H2_type"/>
</dbReference>
<evidence type="ECO:0000256" key="9">
    <source>
        <dbReference type="ARBA" id="ARBA00038474"/>
    </source>
</evidence>
<dbReference type="FunFam" id="3.30.160.60:FF:000708">
    <property type="entry name" value="Sal-like protein 1"/>
    <property type="match status" value="1"/>
</dbReference>
<evidence type="ECO:0000256" key="10">
    <source>
        <dbReference type="PROSITE-ProRule" id="PRU00042"/>
    </source>
</evidence>
<feature type="region of interest" description="Disordered" evidence="11">
    <location>
        <begin position="337"/>
        <end position="359"/>
    </location>
</feature>
<evidence type="ECO:0000256" key="4">
    <source>
        <dbReference type="ARBA" id="ARBA00022771"/>
    </source>
</evidence>
<reference evidence="13" key="2">
    <citation type="submission" date="2025-09" db="UniProtKB">
        <authorList>
            <consortium name="Ensembl"/>
        </authorList>
    </citation>
    <scope>IDENTIFICATION</scope>
</reference>
<dbReference type="GO" id="GO:0000981">
    <property type="term" value="F:DNA-binding transcription factor activity, RNA polymerase II-specific"/>
    <property type="evidence" value="ECO:0007669"/>
    <property type="project" value="TreeGrafter"/>
</dbReference>
<dbReference type="GO" id="GO:0008270">
    <property type="term" value="F:zinc ion binding"/>
    <property type="evidence" value="ECO:0007669"/>
    <property type="project" value="UniProtKB-KW"/>
</dbReference>
<dbReference type="FunFam" id="3.30.160.60:FF:001498">
    <property type="entry name" value="Zinc finger protein 404"/>
    <property type="match status" value="1"/>
</dbReference>
<dbReference type="InParanoid" id="A0A7N9AJY8"/>
<sequence>MFVCVSPVSEDASPRPDPPAVDFCAPVCSRCRAEFGAPSDLNLHQTRCSLNPPALIGGEDEDLLSAYETSPAASSAEELGHTVSQSARSQDRDYESAELAACFSSNRSHSSVESSGSSSSDQTSTCTKSNTDSASPPQRGCLQEPAGHQWMQSNVIENLESTQVAMDQFCQQTHWDRRHSKTTILSLLQQLLALQVQQLHQLQLIDQIRHQVLLFASHSVQMPETLVICTKDPSPPQSTNQLTALSVRLSQQLAAAAGLAERFSSQSANQVSALEQLQQSGSRELLSDSEAPQTNSELITSAVHRHCSKHHMFCEFSDCQAKMSSLTFSSNHFISRTSGSSPLREPAPSSEHTASDSNISVEDVDALAQQREHKNLTLSGVTLSSKDFLFKWKCRFCAKVFRSDRTLQIHLRSHTREQLYRCNVCRNRFSTQGNFKVHFQRHTEKNPHIQTNCHPVPQHLVNIQTNAEIPHRVASPPGKAAGRWLDRSPPPVTFGLDTLAVTNLPPLIKKEEQQISACVQPSQGDLECVLCHRMLSCQSALRMHYRTHTGQHQCKLCSWAFTTKGNLKTHQAVHVATGPLRAQLPCLICQRKFTNAVVLQQHVHMESDEPGANQKYAKDSDITVNHEENVGDSDRNVCESRLSKLKPSSIRLFSSFHKDLTDAKEKTCYCGPPLLTWIRTERPEGPTEEHGQTRHQQAAGTSLFYHSSASTQFLLPKDKDSLYLKTRNHHESFQTWLNSTRLTLHASASIPAGLKFNHTEDSLNLIRNCREKRVLKNLFCDICGKNFACKSALDIHYRSHTKERPFPCAVCNRGFSTRGNLKQHMLTHRARDFPSCLFEPFSPARGLIHSGSFSSLESQAVKRDVVPLWGDCCGHSQSSSAAPTLRTPRQHHCNRCGKSFSSSSALQSHERTHTGERPFACPICGRAFTTKGNLKVSSTHSVNTPRASPPQGLAKVQLLFTPILETHSGFRVGHYDTKPKYSWDIKVHSVHVPLQVQAFC</sequence>
<feature type="compositionally biased region" description="Polar residues" evidence="11">
    <location>
        <begin position="350"/>
        <end position="359"/>
    </location>
</feature>
<dbReference type="Pfam" id="PF12874">
    <property type="entry name" value="zf-met"/>
    <property type="match status" value="1"/>
</dbReference>
<proteinExistence type="inferred from homology"/>
<dbReference type="FunFam" id="3.30.160.60:FF:000130">
    <property type="entry name" value="Spalt-like transcription factor 4"/>
    <property type="match status" value="1"/>
</dbReference>
<evidence type="ECO:0000256" key="5">
    <source>
        <dbReference type="ARBA" id="ARBA00022833"/>
    </source>
</evidence>
<keyword evidence="4 10" id="KW-0863">Zinc-finger</keyword>
<dbReference type="FunFam" id="3.30.160.60:FF:000341">
    <property type="entry name" value="Spalt-like transcription factor 1"/>
    <property type="match status" value="1"/>
</dbReference>
<keyword evidence="8" id="KW-0539">Nucleus</keyword>
<evidence type="ECO:0000256" key="6">
    <source>
        <dbReference type="ARBA" id="ARBA00023015"/>
    </source>
</evidence>
<dbReference type="InterPro" id="IPR051565">
    <property type="entry name" value="Sal_C2H2-zinc-finger"/>
</dbReference>
<comment type="similarity">
    <text evidence="9">Belongs to the sal C2H2-type zinc-finger protein family.</text>
</comment>
<keyword evidence="7" id="KW-0804">Transcription</keyword>
<keyword evidence="14" id="KW-1185">Reference proteome</keyword>
<comment type="subcellular location">
    <subcellularLocation>
        <location evidence="1">Nucleus</location>
    </subcellularLocation>
</comment>
<keyword evidence="2" id="KW-0479">Metal-binding</keyword>
<evidence type="ECO:0000256" key="8">
    <source>
        <dbReference type="ARBA" id="ARBA00023242"/>
    </source>
</evidence>
<dbReference type="InterPro" id="IPR036236">
    <property type="entry name" value="Znf_C2H2_sf"/>
</dbReference>
<feature type="region of interest" description="Disordered" evidence="11">
    <location>
        <begin position="108"/>
        <end position="144"/>
    </location>
</feature>
<evidence type="ECO:0000256" key="11">
    <source>
        <dbReference type="SAM" id="MobiDB-lite"/>
    </source>
</evidence>
<feature type="domain" description="C2H2-type" evidence="12">
    <location>
        <begin position="891"/>
        <end position="918"/>
    </location>
</feature>
<feature type="domain" description="C2H2-type" evidence="12">
    <location>
        <begin position="778"/>
        <end position="805"/>
    </location>
</feature>
<evidence type="ECO:0000256" key="2">
    <source>
        <dbReference type="ARBA" id="ARBA00022723"/>
    </source>
</evidence>
<dbReference type="Proteomes" id="UP000261640">
    <property type="component" value="Unplaced"/>
</dbReference>
<dbReference type="Ensembl" id="ENSMAMT00000040309.1">
    <property type="protein sequence ID" value="ENSMAMP00000036354.1"/>
    <property type="gene ID" value="ENSMAMG00000027445.1"/>
</dbReference>
<dbReference type="Gene3D" id="3.30.160.60">
    <property type="entry name" value="Classic Zinc Finger"/>
    <property type="match status" value="6"/>
</dbReference>
<keyword evidence="3" id="KW-0677">Repeat</keyword>
<protein>
    <submittedName>
        <fullName evidence="13">Spalt-like transcription factor 1b</fullName>
    </submittedName>
</protein>
<dbReference type="SMART" id="SM00355">
    <property type="entry name" value="ZnF_C2H2"/>
    <property type="match status" value="9"/>
</dbReference>
<evidence type="ECO:0000259" key="12">
    <source>
        <dbReference type="PROSITE" id="PS50157"/>
    </source>
</evidence>
<feature type="domain" description="C2H2-type" evidence="12">
    <location>
        <begin position="392"/>
        <end position="419"/>
    </location>
</feature>
<feature type="domain" description="C2H2-type" evidence="12">
    <location>
        <begin position="420"/>
        <end position="447"/>
    </location>
</feature>
<dbReference type="PROSITE" id="PS00028">
    <property type="entry name" value="ZINC_FINGER_C2H2_1"/>
    <property type="match status" value="7"/>
</dbReference>
<feature type="compositionally biased region" description="Low complexity" evidence="11">
    <location>
        <begin position="108"/>
        <end position="129"/>
    </location>
</feature>